<name>A0A329SXB6_9STRA</name>
<dbReference type="OrthoDB" id="120564at2759"/>
<comment type="caution">
    <text evidence="1">The sequence shown here is derived from an EMBL/GenBank/DDBJ whole genome shotgun (WGS) entry which is preliminary data.</text>
</comment>
<proteinExistence type="predicted"/>
<dbReference type="AlphaFoldDB" id="A0A329SXB6"/>
<evidence type="ECO:0000313" key="1">
    <source>
        <dbReference type="EMBL" id="RAW40508.1"/>
    </source>
</evidence>
<gene>
    <name evidence="1" type="ORF">PC110_g3305</name>
</gene>
<dbReference type="Proteomes" id="UP000251314">
    <property type="component" value="Unassembled WGS sequence"/>
</dbReference>
<organism evidence="1 2">
    <name type="scientific">Phytophthora cactorum</name>
    <dbReference type="NCBI Taxonomy" id="29920"/>
    <lineage>
        <taxon>Eukaryota</taxon>
        <taxon>Sar</taxon>
        <taxon>Stramenopiles</taxon>
        <taxon>Oomycota</taxon>
        <taxon>Peronosporomycetes</taxon>
        <taxon>Peronosporales</taxon>
        <taxon>Peronosporaceae</taxon>
        <taxon>Phytophthora</taxon>
    </lineage>
</organism>
<evidence type="ECO:0000313" key="2">
    <source>
        <dbReference type="Proteomes" id="UP000251314"/>
    </source>
</evidence>
<accession>A0A329SXB6</accession>
<reference evidence="1 2" key="1">
    <citation type="submission" date="2018-01" db="EMBL/GenBank/DDBJ databases">
        <title>Draft genome of the strawberry crown rot pathogen Phytophthora cactorum.</title>
        <authorList>
            <person name="Armitage A.D."/>
            <person name="Lysoe E."/>
            <person name="Nellist C.F."/>
            <person name="Harrison R.J."/>
            <person name="Brurberg M.B."/>
        </authorList>
    </citation>
    <scope>NUCLEOTIDE SEQUENCE [LARGE SCALE GENOMIC DNA]</scope>
    <source>
        <strain evidence="1 2">10300</strain>
    </source>
</reference>
<keyword evidence="2" id="KW-1185">Reference proteome</keyword>
<sequence>MPYLLWGEEFNFAVEVGNICASSALDGDTPYFRRFGERPDVSTLRPWVD</sequence>
<dbReference type="EMBL" id="MJFZ01000046">
    <property type="protein sequence ID" value="RAW40508.1"/>
    <property type="molecule type" value="Genomic_DNA"/>
</dbReference>
<dbReference type="VEuPathDB" id="FungiDB:PC110_g3305"/>
<protein>
    <submittedName>
        <fullName evidence="1">Uncharacterized protein</fullName>
    </submittedName>
</protein>